<dbReference type="GO" id="GO:0043531">
    <property type="term" value="F:ADP binding"/>
    <property type="evidence" value="ECO:0007669"/>
    <property type="project" value="InterPro"/>
</dbReference>
<evidence type="ECO:0000259" key="7">
    <source>
        <dbReference type="Pfam" id="PF18052"/>
    </source>
</evidence>
<dbReference type="InterPro" id="IPR002182">
    <property type="entry name" value="NB-ARC"/>
</dbReference>
<feature type="domain" description="Disease resistance protein winged helix" evidence="8">
    <location>
        <begin position="408"/>
        <end position="462"/>
    </location>
</feature>
<keyword evidence="11" id="KW-1185">Reference proteome</keyword>
<dbReference type="GO" id="GO:0006952">
    <property type="term" value="P:defense response"/>
    <property type="evidence" value="ECO:0007669"/>
    <property type="project" value="UniProtKB-KW"/>
</dbReference>
<evidence type="ECO:0000259" key="8">
    <source>
        <dbReference type="Pfam" id="PF23559"/>
    </source>
</evidence>
<proteinExistence type="predicted"/>
<dbReference type="GO" id="GO:0051707">
    <property type="term" value="P:response to other organism"/>
    <property type="evidence" value="ECO:0007669"/>
    <property type="project" value="UniProtKB-ARBA"/>
</dbReference>
<dbReference type="InterPro" id="IPR027417">
    <property type="entry name" value="P-loop_NTPase"/>
</dbReference>
<comment type="caution">
    <text evidence="10">The sequence shown here is derived from an EMBL/GenBank/DDBJ whole genome shotgun (WGS) entry which is preliminary data.</text>
</comment>
<dbReference type="Pfam" id="PF18052">
    <property type="entry name" value="Rx_N"/>
    <property type="match status" value="1"/>
</dbReference>
<dbReference type="EMBL" id="BPVZ01000091">
    <property type="protein sequence ID" value="GKV31565.1"/>
    <property type="molecule type" value="Genomic_DNA"/>
</dbReference>
<dbReference type="Gene3D" id="3.40.50.300">
    <property type="entry name" value="P-loop containing nucleotide triphosphate hydrolases"/>
    <property type="match status" value="1"/>
</dbReference>
<dbReference type="PANTHER" id="PTHR36766">
    <property type="entry name" value="PLANT BROAD-SPECTRUM MILDEW RESISTANCE PROTEIN RPW8"/>
    <property type="match status" value="1"/>
</dbReference>
<dbReference type="Pfam" id="PF25019">
    <property type="entry name" value="LRR_R13L1-DRL21"/>
    <property type="match status" value="1"/>
</dbReference>
<evidence type="ECO:0000259" key="6">
    <source>
        <dbReference type="Pfam" id="PF00931"/>
    </source>
</evidence>
<dbReference type="PRINTS" id="PR00364">
    <property type="entry name" value="DISEASERSIST"/>
</dbReference>
<evidence type="ECO:0000256" key="5">
    <source>
        <dbReference type="ARBA" id="ARBA00022840"/>
    </source>
</evidence>
<evidence type="ECO:0000256" key="3">
    <source>
        <dbReference type="ARBA" id="ARBA00022741"/>
    </source>
</evidence>
<dbReference type="AlphaFoldDB" id="A0AAV5L367"/>
<protein>
    <recommendedName>
        <fullName evidence="12">Disease resistance protein RGA3</fullName>
    </recommendedName>
</protein>
<dbReference type="InterPro" id="IPR032675">
    <property type="entry name" value="LRR_dom_sf"/>
</dbReference>
<evidence type="ECO:0000256" key="4">
    <source>
        <dbReference type="ARBA" id="ARBA00022821"/>
    </source>
</evidence>
<evidence type="ECO:0000256" key="2">
    <source>
        <dbReference type="ARBA" id="ARBA00022737"/>
    </source>
</evidence>
<dbReference type="PANTHER" id="PTHR36766:SF70">
    <property type="entry name" value="DISEASE RESISTANCE PROTEIN RGA4"/>
    <property type="match status" value="1"/>
</dbReference>
<dbReference type="InterPro" id="IPR041118">
    <property type="entry name" value="Rx_N"/>
</dbReference>
<reference evidence="10 11" key="1">
    <citation type="journal article" date="2021" name="Commun. Biol.">
        <title>The genome of Shorea leprosula (Dipterocarpaceae) highlights the ecological relevance of drought in aseasonal tropical rainforests.</title>
        <authorList>
            <person name="Ng K.K.S."/>
            <person name="Kobayashi M.J."/>
            <person name="Fawcett J.A."/>
            <person name="Hatakeyama M."/>
            <person name="Paape T."/>
            <person name="Ng C.H."/>
            <person name="Ang C.C."/>
            <person name="Tnah L.H."/>
            <person name="Lee C.T."/>
            <person name="Nishiyama T."/>
            <person name="Sese J."/>
            <person name="O'Brien M.J."/>
            <person name="Copetti D."/>
            <person name="Mohd Noor M.I."/>
            <person name="Ong R.C."/>
            <person name="Putra M."/>
            <person name="Sireger I.Z."/>
            <person name="Indrioko S."/>
            <person name="Kosugi Y."/>
            <person name="Izuno A."/>
            <person name="Isagi Y."/>
            <person name="Lee S.L."/>
            <person name="Shimizu K.K."/>
        </authorList>
    </citation>
    <scope>NUCLEOTIDE SEQUENCE [LARGE SCALE GENOMIC DNA]</scope>
    <source>
        <strain evidence="10">214</strain>
    </source>
</reference>
<evidence type="ECO:0008006" key="12">
    <source>
        <dbReference type="Google" id="ProtNLM"/>
    </source>
</evidence>
<dbReference type="SUPFAM" id="SSF52047">
    <property type="entry name" value="RNI-like"/>
    <property type="match status" value="1"/>
</dbReference>
<dbReference type="Pfam" id="PF00931">
    <property type="entry name" value="NB-ARC"/>
    <property type="match status" value="1"/>
</dbReference>
<dbReference type="Gene3D" id="3.80.10.10">
    <property type="entry name" value="Ribonuclease Inhibitor"/>
    <property type="match status" value="3"/>
</dbReference>
<dbReference type="InterPro" id="IPR058922">
    <property type="entry name" value="WHD_DRP"/>
</dbReference>
<keyword evidence="2" id="KW-0677">Repeat</keyword>
<feature type="domain" description="R13L1/DRL21-like LRR repeat region" evidence="9">
    <location>
        <begin position="603"/>
        <end position="730"/>
    </location>
</feature>
<evidence type="ECO:0000259" key="9">
    <source>
        <dbReference type="Pfam" id="PF25019"/>
    </source>
</evidence>
<dbReference type="InterPro" id="IPR056789">
    <property type="entry name" value="LRR_R13L1-DRL21"/>
</dbReference>
<keyword evidence="5" id="KW-0067">ATP-binding</keyword>
<dbReference type="SUPFAM" id="SSF52540">
    <property type="entry name" value="P-loop containing nucleoside triphosphate hydrolases"/>
    <property type="match status" value="1"/>
</dbReference>
<dbReference type="Pfam" id="PF23559">
    <property type="entry name" value="WHD_DRP"/>
    <property type="match status" value="1"/>
</dbReference>
<evidence type="ECO:0000313" key="10">
    <source>
        <dbReference type="EMBL" id="GKV31565.1"/>
    </source>
</evidence>
<feature type="domain" description="NB-ARC" evidence="6">
    <location>
        <begin position="171"/>
        <end position="343"/>
    </location>
</feature>
<sequence length="1067" mass="121167">MDPQWADFLLSPIINTTISKLISTAAEEISLAVGCKKELKTLQNKMCMTKDVLLDAEERQVRDRAVKGWLEKLRDVVFEADDVLDEVAYESEKCKVKNQDQKLKKIKTILFRRGIAKKIKKIIALMEAINNEAREFGLQNRLAGTVVSEHRRNAQTHATIGDLSEVVGRKDDISKMVHLLTDSSNELRLCVLSLVGMPGLGKTTLAQAVCNDKRIKNYFGKIMWVCATDSFEVERILTEMLESLSGNSCAVKNKNTVIQKIREAMGENNFLLVLDDMWDEESHGKFEDLRSCLLGVCKMSRNRVIVTTRNEKVALKMRTLPQHMHHLGKLQIANCWSIIRKRVPGDTSITLELEKIGRDIAQLCGGVPLVARVIGGILCTERLDRVTWLSIKRKIEALGPLEHDIEIRDFVMEREMLIQLWMAKGFLQSAEESPMTMEDIGNKYINDLLSYSLFQEQQRDSFGMPTNLRYVAPKLHTLFFKDGFSNGMQVDLKSLRVLSFADSVGIEELPPCFGNMKNLRYLDISRTRMTKLPKLIPKLYKLQTFRFMTCRSLEMPPEGIGSLINLRHIYFSDEEQMPANIGKLTCLQTLPKFFVGKTKGRKIEELGSLRWLRGSLKICNLEHVKDKSEAMGAKLHEKTISELRLKWEKEGNQDEDVLEGLQPHSDLQVLEIDGYGGKNLSSWMSKNVMNSDMFLLKNLVELRIVQCTKLESIPVMTGFSSLQILSISNCVELSTIADGGFAKLASLKELRISDCPKLERVSSNGLSLPQPLLIPDCRELNSLSTFTCLKILSLRGCKNLSGLSSCIALKKLGISNCHSLISIPEELKEIHSLVDLRIYLCSKLRSIPENTLISLTSLKRLSIGGFSEELEEFPGLSSIHSLQASLEQLVLTGWGKLTEFPHQIQNLNFTTLQRVSISDFKEVETLPNWLGNLSSLKSLWIWRCLRLKYLPSGLSFFTTLEHLAIYRCPSLASVNLEEILGRLARLKRLWIGPFSEELEEFPSLSSIHKLGTSLEELRLFGWAKLTQLPHQIQHLTALRILKYNHKIQVSERLMLKDKLSVDWKEDF</sequence>
<gene>
    <name evidence="10" type="ORF">SLEP1_g40244</name>
</gene>
<keyword evidence="4" id="KW-0611">Plant defense</keyword>
<keyword evidence="3" id="KW-0547">Nucleotide-binding</keyword>
<dbReference type="Proteomes" id="UP001054252">
    <property type="component" value="Unassembled WGS sequence"/>
</dbReference>
<evidence type="ECO:0000313" key="11">
    <source>
        <dbReference type="Proteomes" id="UP001054252"/>
    </source>
</evidence>
<keyword evidence="1" id="KW-0433">Leucine-rich repeat</keyword>
<feature type="domain" description="Disease resistance N-terminal" evidence="7">
    <location>
        <begin position="14"/>
        <end position="101"/>
    </location>
</feature>
<dbReference type="Gene3D" id="1.20.5.4130">
    <property type="match status" value="1"/>
</dbReference>
<accession>A0AAV5L367</accession>
<evidence type="ECO:0000256" key="1">
    <source>
        <dbReference type="ARBA" id="ARBA00022614"/>
    </source>
</evidence>
<name>A0AAV5L367_9ROSI</name>
<organism evidence="10 11">
    <name type="scientific">Rubroshorea leprosula</name>
    <dbReference type="NCBI Taxonomy" id="152421"/>
    <lineage>
        <taxon>Eukaryota</taxon>
        <taxon>Viridiplantae</taxon>
        <taxon>Streptophyta</taxon>
        <taxon>Embryophyta</taxon>
        <taxon>Tracheophyta</taxon>
        <taxon>Spermatophyta</taxon>
        <taxon>Magnoliopsida</taxon>
        <taxon>eudicotyledons</taxon>
        <taxon>Gunneridae</taxon>
        <taxon>Pentapetalae</taxon>
        <taxon>rosids</taxon>
        <taxon>malvids</taxon>
        <taxon>Malvales</taxon>
        <taxon>Dipterocarpaceae</taxon>
        <taxon>Rubroshorea</taxon>
    </lineage>
</organism>
<dbReference type="GO" id="GO:0005524">
    <property type="term" value="F:ATP binding"/>
    <property type="evidence" value="ECO:0007669"/>
    <property type="project" value="UniProtKB-KW"/>
</dbReference>